<accession>A0A963Z2T1</accession>
<protein>
    <submittedName>
        <fullName evidence="1">Uncharacterized protein</fullName>
    </submittedName>
</protein>
<proteinExistence type="predicted"/>
<sequence>MRSFLASLASIISKLISMPVTTFKFVGGKFIAVTEAVFSTAWDIVTLPITIASGLAQSLIGKPSNPDQAAHDARAAEEEHQANLSKNENAKLDKQRTLREIHALATAYSGGQGIPYEPEHSCLAKSDYTYFGCLSREEALKLASLKPDELAEFWSGSHVEGVRSRVEIADLQKAALVVREVAKARAVGQPPKERDLARLSGPQKAYVISARALDCDAIVEMSPRELVAVLGRLDHGLKEVSEPEDTVDPVAARKAELRAMVRQSLISKPDESTVSRRFGI</sequence>
<dbReference type="Proteomes" id="UP000721844">
    <property type="component" value="Unassembled WGS sequence"/>
</dbReference>
<reference evidence="1 2" key="1">
    <citation type="journal article" date="2021" name="Microorganisms">
        <title>Acidisoma silvae sp. nov. and Acidisomacellulosilytica sp. nov., Two Acidophilic Bacteria Isolated from Decaying Wood, Hydrolyzing Cellulose and Producing Poly-3-hydroxybutyrate.</title>
        <authorList>
            <person name="Mieszkin S."/>
            <person name="Pouder E."/>
            <person name="Uroz S."/>
            <person name="Simon-Colin C."/>
            <person name="Alain K."/>
        </authorList>
    </citation>
    <scope>NUCLEOTIDE SEQUENCE [LARGE SCALE GENOMIC DNA]</scope>
    <source>
        <strain evidence="1 2">HW T5.17</strain>
    </source>
</reference>
<evidence type="ECO:0000313" key="2">
    <source>
        <dbReference type="Proteomes" id="UP000721844"/>
    </source>
</evidence>
<dbReference type="RefSeq" id="WP_227308354.1">
    <property type="nucleotide sequence ID" value="NZ_JAESVA010000005.1"/>
</dbReference>
<evidence type="ECO:0000313" key="1">
    <source>
        <dbReference type="EMBL" id="MCB8881689.1"/>
    </source>
</evidence>
<gene>
    <name evidence="1" type="ORF">ACELLULO517_15685</name>
</gene>
<organism evidence="1 2">
    <name type="scientific">Acidisoma cellulosilyticum</name>
    <dbReference type="NCBI Taxonomy" id="2802395"/>
    <lineage>
        <taxon>Bacteria</taxon>
        <taxon>Pseudomonadati</taxon>
        <taxon>Pseudomonadota</taxon>
        <taxon>Alphaproteobacteria</taxon>
        <taxon>Acetobacterales</taxon>
        <taxon>Acidocellaceae</taxon>
        <taxon>Acidisoma</taxon>
    </lineage>
</organism>
<name>A0A963Z2T1_9PROT</name>
<keyword evidence="2" id="KW-1185">Reference proteome</keyword>
<dbReference type="EMBL" id="JAESVA010000005">
    <property type="protein sequence ID" value="MCB8881689.1"/>
    <property type="molecule type" value="Genomic_DNA"/>
</dbReference>
<dbReference type="AlphaFoldDB" id="A0A963Z2T1"/>
<comment type="caution">
    <text evidence="1">The sequence shown here is derived from an EMBL/GenBank/DDBJ whole genome shotgun (WGS) entry which is preliminary data.</text>
</comment>